<dbReference type="OrthoDB" id="8477025at2"/>
<comment type="caution">
    <text evidence="1">The sequence shown here is derived from an EMBL/GenBank/DDBJ whole genome shotgun (WGS) entry which is preliminary data.</text>
</comment>
<accession>A0A429Z0K6</accession>
<dbReference type="EMBL" id="RWKW01000023">
    <property type="protein sequence ID" value="RST87255.1"/>
    <property type="molecule type" value="Genomic_DNA"/>
</dbReference>
<name>A0A429Z0K6_9HYPH</name>
<evidence type="ECO:0000313" key="1">
    <source>
        <dbReference type="EMBL" id="RST87255.1"/>
    </source>
</evidence>
<dbReference type="AlphaFoldDB" id="A0A429Z0K6"/>
<dbReference type="RefSeq" id="WP_126698648.1">
    <property type="nucleotide sequence ID" value="NZ_RWKW01000023.1"/>
</dbReference>
<reference evidence="1 2" key="1">
    <citation type="submission" date="2018-12" db="EMBL/GenBank/DDBJ databases">
        <title>Mesorhizobium carbonis sp. nov., isolated from coal mine water.</title>
        <authorList>
            <person name="Xin W."/>
            <person name="Xu Z."/>
            <person name="Xiang F."/>
            <person name="Zhang J."/>
            <person name="Xi L."/>
            <person name="Liu J."/>
        </authorList>
    </citation>
    <scope>NUCLEOTIDE SEQUENCE [LARGE SCALE GENOMIC DNA]</scope>
    <source>
        <strain evidence="1 2">B2.3</strain>
    </source>
</reference>
<evidence type="ECO:0008006" key="3">
    <source>
        <dbReference type="Google" id="ProtNLM"/>
    </source>
</evidence>
<organism evidence="1 2">
    <name type="scientific">Aquibium carbonis</name>
    <dbReference type="NCBI Taxonomy" id="2495581"/>
    <lineage>
        <taxon>Bacteria</taxon>
        <taxon>Pseudomonadati</taxon>
        <taxon>Pseudomonadota</taxon>
        <taxon>Alphaproteobacteria</taxon>
        <taxon>Hyphomicrobiales</taxon>
        <taxon>Phyllobacteriaceae</taxon>
        <taxon>Aquibium</taxon>
    </lineage>
</organism>
<evidence type="ECO:0000313" key="2">
    <source>
        <dbReference type="Proteomes" id="UP000278398"/>
    </source>
</evidence>
<keyword evidence="2" id="KW-1185">Reference proteome</keyword>
<proteinExistence type="predicted"/>
<sequence length="454" mass="51114">MSYVKDVEFILGECVRFSNMKPEDLQTLPVFEALFFLPHPSGRGIMICGVSAYQRICDIADVAISRSLYAGRIHRQSVVEKLKQVIVKRFLCENRDIEAREASKAVNWAINSAAKGTSDTVHLIPCHLGYTKNPEEFSIGPVIFQRTNSVIHRLRADFDDFVDRESNDDNKDTARFYLEKSIEYYNTSGWVAEIKIVGCDNLISESRATRIVQYAIDCVHLLVGSDHSKHIRMGGPSFAPDRRAKIVLNAEGKLSISASVNWLSNGLPEGWWEAQNSKDRAELLALIGCAIEAGCDLPRPAPLAQRFLDSVSWFGEAVRDPFRASRLVKYVTAIERILSTKNEEKLAETLADRGSAMAMIVEGDSREVMRRKFKSVYDLRSRLVHGSRSPHDVGLGQGLIDAEQLTRSVLFGALLFFKEEGLRAKKVNFKSLDRGFERLTEWAYKNMETDAAKQ</sequence>
<protein>
    <recommendedName>
        <fullName evidence="3">Apea-like HEPN domain-containing protein</fullName>
    </recommendedName>
</protein>
<gene>
    <name evidence="1" type="ORF">EJC49_06470</name>
</gene>
<dbReference type="Proteomes" id="UP000278398">
    <property type="component" value="Unassembled WGS sequence"/>
</dbReference>